<organism evidence="4 5">
    <name type="scientific">Caligus rogercresseyi</name>
    <name type="common">Sea louse</name>
    <dbReference type="NCBI Taxonomy" id="217165"/>
    <lineage>
        <taxon>Eukaryota</taxon>
        <taxon>Metazoa</taxon>
        <taxon>Ecdysozoa</taxon>
        <taxon>Arthropoda</taxon>
        <taxon>Crustacea</taxon>
        <taxon>Multicrustacea</taxon>
        <taxon>Hexanauplia</taxon>
        <taxon>Copepoda</taxon>
        <taxon>Siphonostomatoida</taxon>
        <taxon>Caligidae</taxon>
        <taxon>Caligus</taxon>
    </lineage>
</organism>
<dbReference type="Gene3D" id="3.40.50.300">
    <property type="entry name" value="P-loop containing nucleotide triphosphate hydrolases"/>
    <property type="match status" value="1"/>
</dbReference>
<dbReference type="AlphaFoldDB" id="A0A7T8HGS0"/>
<dbReference type="PANTHER" id="PTHR10760:SF2">
    <property type="entry name" value="LD13476P-RELATED"/>
    <property type="match status" value="1"/>
</dbReference>
<gene>
    <name evidence="4" type="ORF">FKW44_009781</name>
</gene>
<dbReference type="InterPro" id="IPR049337">
    <property type="entry name" value="TOR1A_C"/>
</dbReference>
<dbReference type="SUPFAM" id="SSF52540">
    <property type="entry name" value="P-loop containing nucleoside triphosphate hydrolases"/>
    <property type="match status" value="1"/>
</dbReference>
<evidence type="ECO:0000313" key="5">
    <source>
        <dbReference type="Proteomes" id="UP000595437"/>
    </source>
</evidence>
<keyword evidence="2" id="KW-0732">Signal</keyword>
<evidence type="ECO:0000313" key="4">
    <source>
        <dbReference type="EMBL" id="QQP49215.1"/>
    </source>
</evidence>
<dbReference type="PANTHER" id="PTHR10760">
    <property type="entry name" value="TORSIN"/>
    <property type="match status" value="1"/>
</dbReference>
<dbReference type="GO" id="GO:0071218">
    <property type="term" value="P:cellular response to misfolded protein"/>
    <property type="evidence" value="ECO:0007669"/>
    <property type="project" value="TreeGrafter"/>
</dbReference>
<name>A0A7T8HGS0_CALRO</name>
<feature type="domain" description="Torsin-1A C-terminal" evidence="3">
    <location>
        <begin position="259"/>
        <end position="312"/>
    </location>
</feature>
<feature type="chain" id="PRO_5030659146" evidence="2">
    <location>
        <begin position="22"/>
        <end position="316"/>
    </location>
</feature>
<sequence length="316" mass="35285">MYFGMRSCIFIFLVSFSNTAAFFEPTIAGIGVVGAAIGSAFWYSRGSPCYSDTKEKAVDVARNLSKTLTDGIFGQHLVEKLVVPGIKSHLAQSQPSKALVLSFHGLPGTGKNYVARFIAESMYPDQGMASPHVHHIIAGLKFPFVSQSELYRSQVQELITSSIASCPRSLVIDGIKPFIDYHESINGQDYRKAIFIFLSNTGGKQITSFIHELWSYGSRREDILYEDLENLIVRGAFNEDGGLQSSNIIEQHLVDHYRRHVRMCIEKEAKDRVYGLLESEKNKILNSLQYWPDAKSGIYSTSGCKRIAKKLDLILG</sequence>
<evidence type="ECO:0000256" key="2">
    <source>
        <dbReference type="SAM" id="SignalP"/>
    </source>
</evidence>
<dbReference type="GO" id="GO:0012505">
    <property type="term" value="C:endomembrane system"/>
    <property type="evidence" value="ECO:0007669"/>
    <property type="project" value="UniProtKB-ARBA"/>
</dbReference>
<feature type="signal peptide" evidence="2">
    <location>
        <begin position="1"/>
        <end position="21"/>
    </location>
</feature>
<dbReference type="Pfam" id="PF06309">
    <property type="entry name" value="Torsin"/>
    <property type="match status" value="1"/>
</dbReference>
<proteinExistence type="inferred from homology"/>
<evidence type="ECO:0000259" key="3">
    <source>
        <dbReference type="Pfam" id="PF21376"/>
    </source>
</evidence>
<reference evidence="5" key="1">
    <citation type="submission" date="2021-01" db="EMBL/GenBank/DDBJ databases">
        <title>Caligus Genome Assembly.</title>
        <authorList>
            <person name="Gallardo-Escarate C."/>
        </authorList>
    </citation>
    <scope>NUCLEOTIDE SEQUENCE [LARGE SCALE GENOMIC DNA]</scope>
</reference>
<dbReference type="GO" id="GO:0005737">
    <property type="term" value="C:cytoplasm"/>
    <property type="evidence" value="ECO:0007669"/>
    <property type="project" value="UniProtKB-ARBA"/>
</dbReference>
<dbReference type="Proteomes" id="UP000595437">
    <property type="component" value="Chromosome 6"/>
</dbReference>
<dbReference type="InterPro" id="IPR027417">
    <property type="entry name" value="P-loop_NTPase"/>
</dbReference>
<comment type="similarity">
    <text evidence="1">Belongs to the ClpA/ClpB family. Torsin subfamily.</text>
</comment>
<evidence type="ECO:0000256" key="1">
    <source>
        <dbReference type="ARBA" id="ARBA00006235"/>
    </source>
</evidence>
<dbReference type="InterPro" id="IPR010448">
    <property type="entry name" value="Torsin"/>
</dbReference>
<dbReference type="GO" id="GO:0005524">
    <property type="term" value="F:ATP binding"/>
    <property type="evidence" value="ECO:0007669"/>
    <property type="project" value="InterPro"/>
</dbReference>
<protein>
    <submittedName>
        <fullName evidence="4">Torsin-1B</fullName>
    </submittedName>
</protein>
<dbReference type="OrthoDB" id="19623at2759"/>
<dbReference type="EMBL" id="CP045895">
    <property type="protein sequence ID" value="QQP49215.1"/>
    <property type="molecule type" value="Genomic_DNA"/>
</dbReference>
<accession>A0A7T8HGS0</accession>
<dbReference type="GO" id="GO:0016887">
    <property type="term" value="F:ATP hydrolysis activity"/>
    <property type="evidence" value="ECO:0007669"/>
    <property type="project" value="InterPro"/>
</dbReference>
<keyword evidence="5" id="KW-1185">Reference proteome</keyword>
<dbReference type="Pfam" id="PF21376">
    <property type="entry name" value="TOR1A_C"/>
    <property type="match status" value="1"/>
</dbReference>